<accession>A0A8J5PQY7</accession>
<evidence type="ECO:0000256" key="1">
    <source>
        <dbReference type="ARBA" id="ARBA00022801"/>
    </source>
</evidence>
<evidence type="ECO:0000313" key="6">
    <source>
        <dbReference type="EMBL" id="KAG7428729.1"/>
    </source>
</evidence>
<dbReference type="GO" id="GO:0004553">
    <property type="term" value="F:hydrolase activity, hydrolyzing O-glycosyl compounds"/>
    <property type="evidence" value="ECO:0007669"/>
    <property type="project" value="InterPro"/>
</dbReference>
<keyword evidence="1" id="KW-0378">Hydrolase</keyword>
<dbReference type="Proteomes" id="UP000693942">
    <property type="component" value="Unassembled WGS sequence"/>
</dbReference>
<evidence type="ECO:0000256" key="2">
    <source>
        <dbReference type="ARBA" id="ARBA00023277"/>
    </source>
</evidence>
<evidence type="ECO:0000256" key="5">
    <source>
        <dbReference type="SAM" id="MobiDB-lite"/>
    </source>
</evidence>
<dbReference type="GO" id="GO:0005975">
    <property type="term" value="P:carbohydrate metabolic process"/>
    <property type="evidence" value="ECO:0007669"/>
    <property type="project" value="InterPro"/>
</dbReference>
<evidence type="ECO:0000256" key="3">
    <source>
        <dbReference type="ARBA" id="ARBA00023295"/>
    </source>
</evidence>
<dbReference type="EMBL" id="JAELUR010000007">
    <property type="protein sequence ID" value="KAG7428729.1"/>
    <property type="molecule type" value="Genomic_DNA"/>
</dbReference>
<keyword evidence="2" id="KW-0119">Carbohydrate metabolism</keyword>
<sequence>MTGRWVLHGIPGLYRSFILSESIRRTWLLCNIATGVYSGLKGGVIESCGGDIHITTQAKFWEASSSARWEAVARHTDPLFIYSLKGQTLLERGVGAAQVDEFARHLFTVMWGIEKVETWVGRGIPGFSSISWTKSEEPFLVLDGENGNVPWATGNAWAPAFAARDGKYYFYHSGNNPSVKEGHKSIGAAVADHPEGPWKAQPKAMIAGTDDEEIASNQSIDPAAFVDPETGK</sequence>
<proteinExistence type="predicted"/>
<dbReference type="InterPro" id="IPR006710">
    <property type="entry name" value="Glyco_hydro_43"/>
</dbReference>
<dbReference type="PANTHER" id="PTHR43772:SF2">
    <property type="entry name" value="PUTATIVE (AFU_ORTHOLOGUE AFUA_2G04480)-RELATED"/>
    <property type="match status" value="1"/>
</dbReference>
<dbReference type="AlphaFoldDB" id="A0A8J5PQY7"/>
<gene>
    <name evidence="6" type="ORF">Forpi1262_v009467</name>
</gene>
<dbReference type="InterPro" id="IPR052176">
    <property type="entry name" value="Glycosyl_Hydrlase_43_Enz"/>
</dbReference>
<keyword evidence="3" id="KW-0326">Glycosidase</keyword>
<feature type="site" description="Important for catalytic activity, responsible for pKa modulation of the active site Glu and correct orientation of both the proton donor and substrate" evidence="4">
    <location>
        <position position="221"/>
    </location>
</feature>
<protein>
    <submittedName>
        <fullName evidence="6">Uncharacterized protein</fullName>
    </submittedName>
</protein>
<dbReference type="Pfam" id="PF04616">
    <property type="entry name" value="Glyco_hydro_43"/>
    <property type="match status" value="1"/>
</dbReference>
<dbReference type="PANTHER" id="PTHR43772">
    <property type="entry name" value="ENDO-1,4-BETA-XYLANASE"/>
    <property type="match status" value="1"/>
</dbReference>
<name>A0A8J5PQY7_FUSOX</name>
<feature type="region of interest" description="Disordered" evidence="5">
    <location>
        <begin position="208"/>
        <end position="232"/>
    </location>
</feature>
<organism evidence="6 7">
    <name type="scientific">Fusarium oxysporum f. sp. raphani</name>
    <dbReference type="NCBI Taxonomy" id="96318"/>
    <lineage>
        <taxon>Eukaryota</taxon>
        <taxon>Fungi</taxon>
        <taxon>Dikarya</taxon>
        <taxon>Ascomycota</taxon>
        <taxon>Pezizomycotina</taxon>
        <taxon>Sordariomycetes</taxon>
        <taxon>Hypocreomycetidae</taxon>
        <taxon>Hypocreales</taxon>
        <taxon>Nectriaceae</taxon>
        <taxon>Fusarium</taxon>
        <taxon>Fusarium oxysporum species complex</taxon>
    </lineage>
</organism>
<comment type="caution">
    <text evidence="6">The sequence shown here is derived from an EMBL/GenBank/DDBJ whole genome shotgun (WGS) entry which is preliminary data.</text>
</comment>
<reference evidence="6" key="1">
    <citation type="submission" date="2021-04" db="EMBL/GenBank/DDBJ databases">
        <title>First draft genome resource for Brassicaceae pathogens Fusarium oxysporum f. sp. raphani and Fusarium oxysporum f. sp. rapae.</title>
        <authorList>
            <person name="Asai S."/>
        </authorList>
    </citation>
    <scope>NUCLEOTIDE SEQUENCE</scope>
    <source>
        <strain evidence="6">Tf1262</strain>
    </source>
</reference>
<evidence type="ECO:0000256" key="4">
    <source>
        <dbReference type="PIRSR" id="PIRSR606710-2"/>
    </source>
</evidence>
<evidence type="ECO:0000313" key="7">
    <source>
        <dbReference type="Proteomes" id="UP000693942"/>
    </source>
</evidence>